<proteinExistence type="predicted"/>
<dbReference type="Proteomes" id="UP000234323">
    <property type="component" value="Unassembled WGS sequence"/>
</dbReference>
<gene>
    <name evidence="1" type="ORF">RhiirA4_475822</name>
</gene>
<dbReference type="EMBL" id="LLXI01002013">
    <property type="protein sequence ID" value="PKY55942.1"/>
    <property type="molecule type" value="Genomic_DNA"/>
</dbReference>
<protein>
    <submittedName>
        <fullName evidence="1">Uncharacterized protein</fullName>
    </submittedName>
</protein>
<organism evidence="1 2">
    <name type="scientific">Rhizophagus irregularis</name>
    <dbReference type="NCBI Taxonomy" id="588596"/>
    <lineage>
        <taxon>Eukaryota</taxon>
        <taxon>Fungi</taxon>
        <taxon>Fungi incertae sedis</taxon>
        <taxon>Mucoromycota</taxon>
        <taxon>Glomeromycotina</taxon>
        <taxon>Glomeromycetes</taxon>
        <taxon>Glomerales</taxon>
        <taxon>Glomeraceae</taxon>
        <taxon>Rhizophagus</taxon>
    </lineage>
</organism>
<name>A0A2I1HAN3_9GLOM</name>
<accession>A0A2I1HAN3</accession>
<evidence type="ECO:0000313" key="2">
    <source>
        <dbReference type="Proteomes" id="UP000234323"/>
    </source>
</evidence>
<dbReference type="AlphaFoldDB" id="A0A2I1HAN3"/>
<sequence length="49" mass="5812">MSETIDIDEPTTQLGKRKALRSELFVKNLFEEKELPPEHKDAKSHREWC</sequence>
<evidence type="ECO:0000313" key="1">
    <source>
        <dbReference type="EMBL" id="PKY55942.1"/>
    </source>
</evidence>
<keyword evidence="2" id="KW-1185">Reference proteome</keyword>
<reference evidence="1 2" key="1">
    <citation type="submission" date="2015-10" db="EMBL/GenBank/DDBJ databases">
        <title>Genome analyses suggest a sexual origin of heterokaryosis in a supposedly ancient asexual fungus.</title>
        <authorList>
            <person name="Ropars J."/>
            <person name="Sedzielewska K."/>
            <person name="Noel J."/>
            <person name="Charron P."/>
            <person name="Farinelli L."/>
            <person name="Marton T."/>
            <person name="Kruger M."/>
            <person name="Pelin A."/>
            <person name="Brachmann A."/>
            <person name="Corradi N."/>
        </authorList>
    </citation>
    <scope>NUCLEOTIDE SEQUENCE [LARGE SCALE GENOMIC DNA]</scope>
    <source>
        <strain evidence="1 2">A4</strain>
    </source>
</reference>
<comment type="caution">
    <text evidence="1">The sequence shown here is derived from an EMBL/GenBank/DDBJ whole genome shotgun (WGS) entry which is preliminary data.</text>
</comment>